<evidence type="ECO:0000256" key="1">
    <source>
        <dbReference type="ARBA" id="ARBA00008853"/>
    </source>
</evidence>
<dbReference type="Pfam" id="PF08450">
    <property type="entry name" value="SGL"/>
    <property type="match status" value="1"/>
</dbReference>
<keyword evidence="3" id="KW-0862">Zinc</keyword>
<feature type="domain" description="SMP-30/Gluconolactonase/LRE-like region" evidence="4">
    <location>
        <begin position="25"/>
        <end position="159"/>
    </location>
</feature>
<dbReference type="EMBL" id="JANPWZ010000094">
    <property type="protein sequence ID" value="KAJ3579454.1"/>
    <property type="molecule type" value="Genomic_DNA"/>
</dbReference>
<feature type="binding site" evidence="3">
    <location>
        <position position="100"/>
    </location>
    <ligand>
        <name>a divalent metal cation</name>
        <dbReference type="ChEBI" id="CHEBI:60240"/>
    </ligand>
</feature>
<evidence type="ECO:0000256" key="3">
    <source>
        <dbReference type="PIRSR" id="PIRSR605511-2"/>
    </source>
</evidence>
<dbReference type="InterPro" id="IPR013658">
    <property type="entry name" value="SGL"/>
</dbReference>
<dbReference type="Proteomes" id="UP001148614">
    <property type="component" value="Unassembled WGS sequence"/>
</dbReference>
<proteinExistence type="inferred from homology"/>
<dbReference type="GO" id="GO:0005509">
    <property type="term" value="F:calcium ion binding"/>
    <property type="evidence" value="ECO:0007669"/>
    <property type="project" value="TreeGrafter"/>
</dbReference>
<accession>A0A9W8NMP9</accession>
<feature type="binding site" evidence="3">
    <location>
        <position position="51"/>
    </location>
    <ligand>
        <name>a divalent metal cation</name>
        <dbReference type="ChEBI" id="CHEBI:60240"/>
    </ligand>
</feature>
<sequence length="185" mass="20026">MTVESMLVDAGGPAVWLLMRRARVGRLWRLEGGKVEDMSEGNQDQKAAVINGPVWSPDGKIMYTCNTPEGKIYYSDYNIENGSTTNRQVFAHLEGGGMPDGLAVDEDGHVWAAANSQGKLVRISPEGQIVATCAVPDAKMTSCPAFGGNDMKTLFITSISSDSSTGYVYRCTVDVPGIPRNRYKL</sequence>
<dbReference type="GO" id="GO:0004341">
    <property type="term" value="F:gluconolactonase activity"/>
    <property type="evidence" value="ECO:0007669"/>
    <property type="project" value="TreeGrafter"/>
</dbReference>
<organism evidence="5 6">
    <name type="scientific">Xylaria arbuscula</name>
    <dbReference type="NCBI Taxonomy" id="114810"/>
    <lineage>
        <taxon>Eukaryota</taxon>
        <taxon>Fungi</taxon>
        <taxon>Dikarya</taxon>
        <taxon>Ascomycota</taxon>
        <taxon>Pezizomycotina</taxon>
        <taxon>Sordariomycetes</taxon>
        <taxon>Xylariomycetidae</taxon>
        <taxon>Xylariales</taxon>
        <taxon>Xylariaceae</taxon>
        <taxon>Xylaria</taxon>
    </lineage>
</organism>
<evidence type="ECO:0000259" key="4">
    <source>
        <dbReference type="Pfam" id="PF08450"/>
    </source>
</evidence>
<dbReference type="AlphaFoldDB" id="A0A9W8NMP9"/>
<reference evidence="5" key="1">
    <citation type="submission" date="2022-07" db="EMBL/GenBank/DDBJ databases">
        <title>Genome Sequence of Xylaria arbuscula.</title>
        <authorList>
            <person name="Buettner E."/>
        </authorList>
    </citation>
    <scope>NUCLEOTIDE SEQUENCE</scope>
    <source>
        <strain evidence="5">VT107</strain>
    </source>
</reference>
<dbReference type="PANTHER" id="PTHR10907:SF47">
    <property type="entry name" value="REGUCALCIN"/>
    <property type="match status" value="1"/>
</dbReference>
<name>A0A9W8NMP9_9PEZI</name>
<comment type="similarity">
    <text evidence="1">Belongs to the SMP-30/CGR1 family.</text>
</comment>
<keyword evidence="3" id="KW-0479">Metal-binding</keyword>
<protein>
    <recommendedName>
        <fullName evidence="4">SMP-30/Gluconolactonase/LRE-like region domain-containing protein</fullName>
    </recommendedName>
</protein>
<keyword evidence="6" id="KW-1185">Reference proteome</keyword>
<evidence type="ECO:0000313" key="6">
    <source>
        <dbReference type="Proteomes" id="UP001148614"/>
    </source>
</evidence>
<comment type="cofactor">
    <cofactor evidence="3">
        <name>Zn(2+)</name>
        <dbReference type="ChEBI" id="CHEBI:29105"/>
    </cofactor>
    <text evidence="3">Binds 1 divalent metal cation per subunit.</text>
</comment>
<gene>
    <name evidence="5" type="ORF">NPX13_g1102</name>
</gene>
<evidence type="ECO:0000256" key="2">
    <source>
        <dbReference type="PIRSR" id="PIRSR605511-1"/>
    </source>
</evidence>
<feature type="active site" description="Proton donor/acceptor" evidence="2">
    <location>
        <position position="100"/>
    </location>
</feature>
<dbReference type="SUPFAM" id="SSF63829">
    <property type="entry name" value="Calcium-dependent phosphotriesterase"/>
    <property type="match status" value="1"/>
</dbReference>
<dbReference type="PRINTS" id="PR01790">
    <property type="entry name" value="SMP30FAMILY"/>
</dbReference>
<dbReference type="Gene3D" id="2.120.10.30">
    <property type="entry name" value="TolB, C-terminal domain"/>
    <property type="match status" value="1"/>
</dbReference>
<dbReference type="VEuPathDB" id="FungiDB:F4678DRAFT_34014"/>
<dbReference type="PANTHER" id="PTHR10907">
    <property type="entry name" value="REGUCALCIN"/>
    <property type="match status" value="1"/>
</dbReference>
<evidence type="ECO:0000313" key="5">
    <source>
        <dbReference type="EMBL" id="KAJ3579454.1"/>
    </source>
</evidence>
<dbReference type="InterPro" id="IPR005511">
    <property type="entry name" value="SMP-30"/>
</dbReference>
<comment type="caution">
    <text evidence="5">The sequence shown here is derived from an EMBL/GenBank/DDBJ whole genome shotgun (WGS) entry which is preliminary data.</text>
</comment>
<dbReference type="InterPro" id="IPR011042">
    <property type="entry name" value="6-blade_b-propeller_TolB-like"/>
</dbReference>